<evidence type="ECO:0000256" key="1">
    <source>
        <dbReference type="ARBA" id="ARBA00004123"/>
    </source>
</evidence>
<dbReference type="OrthoDB" id="1898821at2759"/>
<organism evidence="8 9">
    <name type="scientific">Olpidium bornovanus</name>
    <dbReference type="NCBI Taxonomy" id="278681"/>
    <lineage>
        <taxon>Eukaryota</taxon>
        <taxon>Fungi</taxon>
        <taxon>Fungi incertae sedis</taxon>
        <taxon>Olpidiomycota</taxon>
        <taxon>Olpidiomycotina</taxon>
        <taxon>Olpidiomycetes</taxon>
        <taxon>Olpidiales</taxon>
        <taxon>Olpidiaceae</taxon>
        <taxon>Olpidium</taxon>
    </lineage>
</organism>
<evidence type="ECO:0000313" key="9">
    <source>
        <dbReference type="Proteomes" id="UP000673691"/>
    </source>
</evidence>
<keyword evidence="2" id="KW-0597">Phosphoprotein</keyword>
<dbReference type="InterPro" id="IPR011989">
    <property type="entry name" value="ARM-like"/>
</dbReference>
<dbReference type="Proteomes" id="UP000673691">
    <property type="component" value="Unassembled WGS sequence"/>
</dbReference>
<reference evidence="8 9" key="1">
    <citation type="journal article" name="Sci. Rep.">
        <title>Genome-scale phylogenetic analyses confirm Olpidium as the closest living zoosporic fungus to the non-flagellated, terrestrial fungi.</title>
        <authorList>
            <person name="Chang Y."/>
            <person name="Rochon D."/>
            <person name="Sekimoto S."/>
            <person name="Wang Y."/>
            <person name="Chovatia M."/>
            <person name="Sandor L."/>
            <person name="Salamov A."/>
            <person name="Grigoriev I.V."/>
            <person name="Stajich J.E."/>
            <person name="Spatafora J.W."/>
        </authorList>
    </citation>
    <scope>NUCLEOTIDE SEQUENCE [LARGE SCALE GENOMIC DNA]</scope>
    <source>
        <strain evidence="8">S191</strain>
    </source>
</reference>
<evidence type="ECO:0000256" key="5">
    <source>
        <dbReference type="ARBA" id="ARBA00023242"/>
    </source>
</evidence>
<sequence>RPAAPVAKSGEGNKRKLPEHPDAVYAKESRHQTYEEITGREDVSDVGRRAKAARTDDGLAAGDPVSQEGEAPNFGADQDEEGGRFFGDGLTDHHRRILELVDAAEELQVGRGSAAPRGEGGRKEAGARWTETLDVPGVKRMLLRFEKALSRNTELRVKYAHDPTKFMESEADLDEEIKALMSLTQAPQHYPTIVQLNCDASIVSLLSHENTDIAVGAVEVLKELTDEDVLPEDEEGEKAVRAFVDSLIWHSVVFGIWRALVSETLPKPKVNNQVLVLLEQNMQRLDESVPADYEGIFNSLGVVENLTSFEPKLAETLVERTEMLAWLLRRMQGKPFDSNKHASPAAVSKNDKPLLLCCLFSYVRFYILGDAQREEVESDEGIQGVGFCLQYKSGRGLLRAASRLSWPEDRFCGVDGEGQLGGGKKLKKEYKSFSESEQDEHIIGLVGSLLRNLPHNSERRRRLLAKFTENEHEKVDRLLELREALSARVADADLAIARRTAAQDDEAAEEADYLTRLEH</sequence>
<evidence type="ECO:0000256" key="6">
    <source>
        <dbReference type="SAM" id="MobiDB-lite"/>
    </source>
</evidence>
<evidence type="ECO:0000313" key="8">
    <source>
        <dbReference type="EMBL" id="KAG5458328.1"/>
    </source>
</evidence>
<keyword evidence="4" id="KW-0175">Coiled coil</keyword>
<evidence type="ECO:0000259" key="7">
    <source>
        <dbReference type="SMART" id="SM01156"/>
    </source>
</evidence>
<dbReference type="Gene3D" id="1.25.10.10">
    <property type="entry name" value="Leucine-rich Repeat Variant"/>
    <property type="match status" value="2"/>
</dbReference>
<proteinExistence type="predicted"/>
<keyword evidence="5" id="KW-0539">Nucleus</keyword>
<dbReference type="InterPro" id="IPR013180">
    <property type="entry name" value="CTNNBL1_N"/>
</dbReference>
<keyword evidence="3" id="KW-0677">Repeat</keyword>
<evidence type="ECO:0000256" key="4">
    <source>
        <dbReference type="ARBA" id="ARBA00023054"/>
    </source>
</evidence>
<dbReference type="PANTHER" id="PTHR14978:SF0">
    <property type="entry name" value="BETA-CATENIN-LIKE PROTEIN 1"/>
    <property type="match status" value="1"/>
</dbReference>
<protein>
    <submittedName>
        <fullName evidence="8">Catenin-beta-like protein</fullName>
    </submittedName>
</protein>
<comment type="caution">
    <text evidence="8">The sequence shown here is derived from an EMBL/GenBank/DDBJ whole genome shotgun (WGS) entry which is preliminary data.</text>
</comment>
<feature type="non-terminal residue" evidence="8">
    <location>
        <position position="519"/>
    </location>
</feature>
<comment type="subcellular location">
    <subcellularLocation>
        <location evidence="1">Nucleus</location>
    </subcellularLocation>
</comment>
<feature type="non-terminal residue" evidence="8">
    <location>
        <position position="1"/>
    </location>
</feature>
<evidence type="ECO:0000256" key="3">
    <source>
        <dbReference type="ARBA" id="ARBA00022737"/>
    </source>
</evidence>
<feature type="region of interest" description="Disordered" evidence="6">
    <location>
        <begin position="109"/>
        <end position="128"/>
    </location>
</feature>
<dbReference type="PANTHER" id="PTHR14978">
    <property type="entry name" value="BETA-CATENIN-LIKE PROTEIN 1 NUCLEAR ASSOCIATED PROTEIN"/>
    <property type="match status" value="1"/>
</dbReference>
<dbReference type="AlphaFoldDB" id="A0A8H7ZSQ0"/>
<accession>A0A8H7ZSQ0</accession>
<evidence type="ECO:0000256" key="2">
    <source>
        <dbReference type="ARBA" id="ARBA00022553"/>
    </source>
</evidence>
<dbReference type="GO" id="GO:0005681">
    <property type="term" value="C:spliceosomal complex"/>
    <property type="evidence" value="ECO:0007669"/>
    <property type="project" value="TreeGrafter"/>
</dbReference>
<feature type="domain" description="Beta-catenin-like protein 1 N-terminal" evidence="7">
    <location>
        <begin position="118"/>
        <end position="218"/>
    </location>
</feature>
<keyword evidence="9" id="KW-1185">Reference proteome</keyword>
<dbReference type="Pfam" id="PF08216">
    <property type="entry name" value="CTNNBL"/>
    <property type="match status" value="2"/>
</dbReference>
<feature type="region of interest" description="Disordered" evidence="6">
    <location>
        <begin position="1"/>
        <end position="89"/>
    </location>
</feature>
<gene>
    <name evidence="8" type="ORF">BJ554DRAFT_1465</name>
</gene>
<dbReference type="SMART" id="SM01156">
    <property type="entry name" value="DUF1716"/>
    <property type="match status" value="1"/>
</dbReference>
<dbReference type="EMBL" id="JAEFCI010008648">
    <property type="protein sequence ID" value="KAG5458328.1"/>
    <property type="molecule type" value="Genomic_DNA"/>
</dbReference>
<name>A0A8H7ZSQ0_9FUNG</name>
<feature type="compositionally biased region" description="Basic and acidic residues" evidence="6">
    <location>
        <begin position="11"/>
        <end position="57"/>
    </location>
</feature>
<dbReference type="InterPro" id="IPR039678">
    <property type="entry name" value="CTNNBL1"/>
</dbReference>